<organism evidence="2 3">
    <name type="scientific">Candidatus Scatenecus faecavium</name>
    <dbReference type="NCBI Taxonomy" id="2840915"/>
    <lineage>
        <taxon>Bacteria</taxon>
        <taxon>Candidatus Scatenecus</taxon>
    </lineage>
</organism>
<proteinExistence type="inferred from homology"/>
<sequence>MKKALAIDIGGTKIYNTIVNESGEIIAEIEKRSTPKTFDGIKEVLQEIVKLHEKDADVIAFATAGAVNNENTGLIGSTGNIAEGYPNMDFLGLSEKKVFVENDANAAAWAEHILGASKGCSDSIMLTLGTGVGGGIIVNNKLLKGKSGTAGEMHFKMYPDKRRYCTCGAYDCFEAYASGRGLTLTAQEITKVPNVTTYDVIDEVKTVLNLTSSHEAEMTKTERLLLDREDKYIQSFLEWQNHILIGCIGLANLFDTEVIVLSGSMAEFVDVEYLEKELNKEIVATYTKVRHASAGNYSGMIGAALLAMEVGINKEVSC</sequence>
<dbReference type="EMBL" id="DVJO01000141">
    <property type="protein sequence ID" value="HIS83227.1"/>
    <property type="molecule type" value="Genomic_DNA"/>
</dbReference>
<dbReference type="InterPro" id="IPR043129">
    <property type="entry name" value="ATPase_NBD"/>
</dbReference>
<reference evidence="2" key="1">
    <citation type="submission" date="2020-10" db="EMBL/GenBank/DDBJ databases">
        <authorList>
            <person name="Gilroy R."/>
        </authorList>
    </citation>
    <scope>NUCLEOTIDE SEQUENCE</scope>
    <source>
        <strain evidence="2">CHK152-2994</strain>
    </source>
</reference>
<gene>
    <name evidence="2" type="ORF">IAD41_06460</name>
</gene>
<accession>A0A9D1K3X0</accession>
<name>A0A9D1K3X0_9BACT</name>
<comment type="caution">
    <text evidence="2">The sequence shown here is derived from an EMBL/GenBank/DDBJ whole genome shotgun (WGS) entry which is preliminary data.</text>
</comment>
<dbReference type="Gene3D" id="3.30.420.40">
    <property type="match status" value="2"/>
</dbReference>
<dbReference type="PANTHER" id="PTHR18964:SF149">
    <property type="entry name" value="BIFUNCTIONAL UDP-N-ACETYLGLUCOSAMINE 2-EPIMERASE_N-ACETYLMANNOSAMINE KINASE"/>
    <property type="match status" value="1"/>
</dbReference>
<dbReference type="InterPro" id="IPR000600">
    <property type="entry name" value="ROK"/>
</dbReference>
<dbReference type="PANTHER" id="PTHR18964">
    <property type="entry name" value="ROK (REPRESSOR, ORF, KINASE) FAMILY"/>
    <property type="match status" value="1"/>
</dbReference>
<protein>
    <submittedName>
        <fullName evidence="2">ROK family protein</fullName>
    </submittedName>
</protein>
<dbReference type="AlphaFoldDB" id="A0A9D1K3X0"/>
<evidence type="ECO:0000256" key="1">
    <source>
        <dbReference type="ARBA" id="ARBA00006479"/>
    </source>
</evidence>
<dbReference type="Pfam" id="PF00480">
    <property type="entry name" value="ROK"/>
    <property type="match status" value="1"/>
</dbReference>
<dbReference type="SUPFAM" id="SSF53067">
    <property type="entry name" value="Actin-like ATPase domain"/>
    <property type="match status" value="1"/>
</dbReference>
<reference evidence="2" key="2">
    <citation type="journal article" date="2021" name="PeerJ">
        <title>Extensive microbial diversity within the chicken gut microbiome revealed by metagenomics and culture.</title>
        <authorList>
            <person name="Gilroy R."/>
            <person name="Ravi A."/>
            <person name="Getino M."/>
            <person name="Pursley I."/>
            <person name="Horton D.L."/>
            <person name="Alikhan N.F."/>
            <person name="Baker D."/>
            <person name="Gharbi K."/>
            <person name="Hall N."/>
            <person name="Watson M."/>
            <person name="Adriaenssens E.M."/>
            <person name="Foster-Nyarko E."/>
            <person name="Jarju S."/>
            <person name="Secka A."/>
            <person name="Antonio M."/>
            <person name="Oren A."/>
            <person name="Chaudhuri R.R."/>
            <person name="La Ragione R."/>
            <person name="Hildebrand F."/>
            <person name="Pallen M.J."/>
        </authorList>
    </citation>
    <scope>NUCLEOTIDE SEQUENCE</scope>
    <source>
        <strain evidence="2">CHK152-2994</strain>
    </source>
</reference>
<evidence type="ECO:0000313" key="2">
    <source>
        <dbReference type="EMBL" id="HIS83227.1"/>
    </source>
</evidence>
<comment type="similarity">
    <text evidence="1">Belongs to the ROK (NagC/XylR) family.</text>
</comment>
<dbReference type="Proteomes" id="UP000824139">
    <property type="component" value="Unassembled WGS sequence"/>
</dbReference>
<evidence type="ECO:0000313" key="3">
    <source>
        <dbReference type="Proteomes" id="UP000824139"/>
    </source>
</evidence>